<reference evidence="9" key="1">
    <citation type="journal article" date="2011" name="Genome Res.">
        <title>Deep small RNA sequencing from the nematode Ascaris reveals conservation, functional diversification, and novel developmental profiles.</title>
        <authorList>
            <person name="Wang J."/>
            <person name="Czech B."/>
            <person name="Crunk A."/>
            <person name="Wallace A."/>
            <person name="Mitreva M."/>
            <person name="Hannon G.J."/>
            <person name="Davis R.E."/>
        </authorList>
    </citation>
    <scope>NUCLEOTIDE SEQUENCE</scope>
</reference>
<dbReference type="Gene3D" id="3.50.50.60">
    <property type="entry name" value="FAD/NAD(P)-binding domain"/>
    <property type="match status" value="3"/>
</dbReference>
<dbReference type="InterPro" id="IPR016156">
    <property type="entry name" value="FAD/NAD-linked_Rdtase_dimer_sf"/>
</dbReference>
<dbReference type="Pfam" id="PF07992">
    <property type="entry name" value="Pyr_redox_2"/>
    <property type="match status" value="2"/>
</dbReference>
<dbReference type="PANTHER" id="PTHR43429">
    <property type="entry name" value="PYRIDINE NUCLEOTIDE-DISULFIDE OXIDOREDUCTASE DOMAIN-CONTAINING"/>
    <property type="match status" value="1"/>
</dbReference>
<keyword evidence="6" id="KW-0560">Oxidoreductase</keyword>
<evidence type="ECO:0000256" key="5">
    <source>
        <dbReference type="ARBA" id="ARBA00022827"/>
    </source>
</evidence>
<dbReference type="PRINTS" id="PR00368">
    <property type="entry name" value="FADPNR"/>
</dbReference>
<evidence type="ECO:0000256" key="2">
    <source>
        <dbReference type="ARBA" id="ARBA00008147"/>
    </source>
</evidence>
<dbReference type="Pfam" id="PF18267">
    <property type="entry name" value="Rubredoxin_C"/>
    <property type="match status" value="1"/>
</dbReference>
<dbReference type="EMBL" id="JI167151">
    <property type="protein sequence ID" value="ADY42308.1"/>
    <property type="molecule type" value="mRNA"/>
</dbReference>
<dbReference type="InterPro" id="IPR041575">
    <property type="entry name" value="Rubredoxin_C"/>
</dbReference>
<keyword evidence="5" id="KW-0274">FAD</keyword>
<evidence type="ECO:0000313" key="9">
    <source>
        <dbReference type="EMBL" id="ADY42308.1"/>
    </source>
</evidence>
<dbReference type="GO" id="GO:0016491">
    <property type="term" value="F:oxidoreductase activity"/>
    <property type="evidence" value="ECO:0007669"/>
    <property type="project" value="UniProtKB-KW"/>
</dbReference>
<dbReference type="SUPFAM" id="SSF51905">
    <property type="entry name" value="FAD/NAD(P)-binding domain"/>
    <property type="match status" value="2"/>
</dbReference>
<protein>
    <recommendedName>
        <fullName evidence="3">Pyridine nucleotide-disulfide oxidoreductase domain-containing protein 1</fullName>
    </recommendedName>
</protein>
<dbReference type="InterPro" id="IPR050260">
    <property type="entry name" value="FAD-bd_OxRdtase"/>
</dbReference>
<dbReference type="Gene3D" id="3.30.390.30">
    <property type="match status" value="1"/>
</dbReference>
<evidence type="ECO:0000259" key="8">
    <source>
        <dbReference type="Pfam" id="PF18267"/>
    </source>
</evidence>
<keyword evidence="4" id="KW-0285">Flavoprotein</keyword>
<dbReference type="PANTHER" id="PTHR43429:SF2">
    <property type="entry name" value="PYRIDINE NUCLEOTIDE-DISULFIDE OXIDOREDUCTASE DOMAIN-CONTAINING PROTEIN 1"/>
    <property type="match status" value="1"/>
</dbReference>
<feature type="domain" description="FAD/NAD(P)-binding" evidence="7">
    <location>
        <begin position="267"/>
        <end position="386"/>
    </location>
</feature>
<proteinExistence type="evidence at transcript level"/>
<feature type="domain" description="NADH-rubredoxin oxidoreductase C-terminal" evidence="8">
    <location>
        <begin position="413"/>
        <end position="477"/>
    </location>
</feature>
<feature type="domain" description="FAD/NAD(P)-binding" evidence="7">
    <location>
        <begin position="28"/>
        <end position="184"/>
    </location>
</feature>
<comment type="similarity">
    <text evidence="2">Belongs to the class-I pyridine nucleotide-disulfide oxidoreductase family. PYROXD1 subfamily.</text>
</comment>
<evidence type="ECO:0000256" key="3">
    <source>
        <dbReference type="ARBA" id="ARBA00018240"/>
    </source>
</evidence>
<evidence type="ECO:0000256" key="1">
    <source>
        <dbReference type="ARBA" id="ARBA00001974"/>
    </source>
</evidence>
<evidence type="ECO:0000256" key="6">
    <source>
        <dbReference type="ARBA" id="ARBA00023002"/>
    </source>
</evidence>
<evidence type="ECO:0000256" key="4">
    <source>
        <dbReference type="ARBA" id="ARBA00022630"/>
    </source>
</evidence>
<name>F1KWQ4_ASCSU</name>
<organism evidence="9">
    <name type="scientific">Ascaris suum</name>
    <name type="common">Pig roundworm</name>
    <name type="synonym">Ascaris lumbricoides</name>
    <dbReference type="NCBI Taxonomy" id="6253"/>
    <lineage>
        <taxon>Eukaryota</taxon>
        <taxon>Metazoa</taxon>
        <taxon>Ecdysozoa</taxon>
        <taxon>Nematoda</taxon>
        <taxon>Chromadorea</taxon>
        <taxon>Rhabditida</taxon>
        <taxon>Spirurina</taxon>
        <taxon>Ascaridomorpha</taxon>
        <taxon>Ascaridoidea</taxon>
        <taxon>Ascarididae</taxon>
        <taxon>Ascaris</taxon>
    </lineage>
</organism>
<dbReference type="InterPro" id="IPR036188">
    <property type="entry name" value="FAD/NAD-bd_sf"/>
</dbReference>
<sequence>MIDRCMFVLRRELRLVEEISLNGMSMMRYVVVGGGVSALSCVEEIRTIDESANITLITASPLLKIITNRQLIGQLTESFDVAEEEASSAVQGLNVEVINDRVIGWHANDKCIVLKCGATVEYDKLCIATGGRPKSRWHHPLIISIRDTETVDRLREKMAYAKRIVVVGNGGIATEVVYELKNIEIIWAIKHSSISATFFDEGAAEFFKPMLMDGHKPEAGGQPAVSKRFRITVEKDSSTDGGDLIGCALGPQWASYADITGSLKKRSVHVIYNVEMDAVVSVEEACNAKQQNLCEGEWPLFIRLNNGQIIGTDVLINATGVEPNSFLWKEQCDELALAPDQGILVDDHMMTSIPDVYACGDVCTAGWEWAKHWMQMRLWTQARQMGAYCGRAMALPEITLDFCFELFTHVTTFFGFKVIFLGRFNGENVEKPWHALMRITKDQEYVKLIIHDGRIQGAVLIGETELEDVIENLILNQIDITDQEDGLLDPNIDIGDYFD</sequence>
<dbReference type="InterPro" id="IPR023753">
    <property type="entry name" value="FAD/NAD-binding_dom"/>
</dbReference>
<accession>F1KWQ4</accession>
<comment type="cofactor">
    <cofactor evidence="1">
        <name>FAD</name>
        <dbReference type="ChEBI" id="CHEBI:57692"/>
    </cofactor>
</comment>
<evidence type="ECO:0000259" key="7">
    <source>
        <dbReference type="Pfam" id="PF07992"/>
    </source>
</evidence>
<dbReference type="AlphaFoldDB" id="F1KWQ4"/>